<keyword evidence="2" id="KW-1185">Reference proteome</keyword>
<proteinExistence type="predicted"/>
<evidence type="ECO:0008006" key="3">
    <source>
        <dbReference type="Google" id="ProtNLM"/>
    </source>
</evidence>
<accession>A0A5N8VE03</accession>
<dbReference type="OrthoDB" id="4328477at2"/>
<organism evidence="1 2">
    <name type="scientific">Streptomyces adustus</name>
    <dbReference type="NCBI Taxonomy" id="1609272"/>
    <lineage>
        <taxon>Bacteria</taxon>
        <taxon>Bacillati</taxon>
        <taxon>Actinomycetota</taxon>
        <taxon>Actinomycetes</taxon>
        <taxon>Kitasatosporales</taxon>
        <taxon>Streptomycetaceae</taxon>
        <taxon>Streptomyces</taxon>
    </lineage>
</organism>
<comment type="caution">
    <text evidence="1">The sequence shown here is derived from an EMBL/GenBank/DDBJ whole genome shotgun (WGS) entry which is preliminary data.</text>
</comment>
<evidence type="ECO:0000313" key="1">
    <source>
        <dbReference type="EMBL" id="MPY32294.1"/>
    </source>
</evidence>
<dbReference type="EMBL" id="VJZD01000044">
    <property type="protein sequence ID" value="MPY32294.1"/>
    <property type="molecule type" value="Genomic_DNA"/>
</dbReference>
<reference evidence="1 2" key="1">
    <citation type="submission" date="2019-07" db="EMBL/GenBank/DDBJ databases">
        <title>New species of Amycolatopsis and Streptomyces.</title>
        <authorList>
            <person name="Duangmal K."/>
            <person name="Teo W.F.A."/>
            <person name="Lipun K."/>
        </authorList>
    </citation>
    <scope>NUCLEOTIDE SEQUENCE [LARGE SCALE GENOMIC DNA]</scope>
    <source>
        <strain evidence="1 2">NBRC 109810</strain>
    </source>
</reference>
<dbReference type="AlphaFoldDB" id="A0A5N8VE03"/>
<protein>
    <recommendedName>
        <fullName evidence="3">3-deoxy-D-manno-octulosonic acid transferase</fullName>
    </recommendedName>
</protein>
<sequence length="75" mass="8517">MTDVVDSDELVRRMQRARSCAQQEARTWQERCGDLRATDPDGAREAAVRTLAYEAVIRVMDEILTPGRHRGEDGK</sequence>
<name>A0A5N8VE03_9ACTN</name>
<dbReference type="RefSeq" id="WP_152887591.1">
    <property type="nucleotide sequence ID" value="NZ_JBHJTU010000003.1"/>
</dbReference>
<dbReference type="Proteomes" id="UP000325849">
    <property type="component" value="Unassembled WGS sequence"/>
</dbReference>
<gene>
    <name evidence="1" type="ORF">FNH09_13715</name>
</gene>
<evidence type="ECO:0000313" key="2">
    <source>
        <dbReference type="Proteomes" id="UP000325849"/>
    </source>
</evidence>